<evidence type="ECO:0000313" key="3">
    <source>
        <dbReference type="Proteomes" id="UP000830116"/>
    </source>
</evidence>
<accession>A0ABY4CG21</accession>
<sequence>MKNIGLISFLLLLAGCTTMQERPTTQQPSASATPSPEEETTSRIDYPALQNHLDMDRDKESFGYKEKSFNTCEVGYGFSPSKDCHKEQFVVINFRLLCRESEGTISTILTDDDLRPLERRNIRWNLKGIQGVTYTDNDGYAQIVTSSRQSQSGQRLRLAIGNEFLYMRSNEIKKVITPNSWCDEY</sequence>
<name>A0ABY4CG21_9BACT</name>
<dbReference type="Proteomes" id="UP000830116">
    <property type="component" value="Chromosome"/>
</dbReference>
<evidence type="ECO:0000256" key="1">
    <source>
        <dbReference type="SAM" id="MobiDB-lite"/>
    </source>
</evidence>
<gene>
    <name evidence="2" type="ORF">MNR06_06005</name>
</gene>
<feature type="compositionally biased region" description="Polar residues" evidence="1">
    <location>
        <begin position="21"/>
        <end position="34"/>
    </location>
</feature>
<dbReference type="RefSeq" id="WP_243540052.1">
    <property type="nucleotide sequence ID" value="NZ_CP093442.1"/>
</dbReference>
<evidence type="ECO:0008006" key="4">
    <source>
        <dbReference type="Google" id="ProtNLM"/>
    </source>
</evidence>
<dbReference type="EMBL" id="CP093442">
    <property type="protein sequence ID" value="UOF02503.1"/>
    <property type="molecule type" value="Genomic_DNA"/>
</dbReference>
<reference evidence="2" key="1">
    <citation type="submission" date="2022-03" db="EMBL/GenBank/DDBJ databases">
        <title>Genome Identification and Characterization of new species Bdellovibrio reynosense LBG001 sp. nov. from a Mexico soil sample.</title>
        <authorList>
            <person name="Camilli A."/>
            <person name="Ajao Y."/>
            <person name="Guo X."/>
        </authorList>
    </citation>
    <scope>NUCLEOTIDE SEQUENCE</scope>
    <source>
        <strain evidence="2">LBG001</strain>
    </source>
</reference>
<evidence type="ECO:0000313" key="2">
    <source>
        <dbReference type="EMBL" id="UOF02503.1"/>
    </source>
</evidence>
<organism evidence="2 3">
    <name type="scientific">Bdellovibrio reynosensis</name>
    <dbReference type="NCBI Taxonomy" id="2835041"/>
    <lineage>
        <taxon>Bacteria</taxon>
        <taxon>Pseudomonadati</taxon>
        <taxon>Bdellovibrionota</taxon>
        <taxon>Bdellovibrionia</taxon>
        <taxon>Bdellovibrionales</taxon>
        <taxon>Pseudobdellovibrionaceae</taxon>
        <taxon>Bdellovibrio</taxon>
    </lineage>
</organism>
<feature type="region of interest" description="Disordered" evidence="1">
    <location>
        <begin position="21"/>
        <end position="42"/>
    </location>
</feature>
<protein>
    <recommendedName>
        <fullName evidence="4">Lipoprotein</fullName>
    </recommendedName>
</protein>
<keyword evidence="3" id="KW-1185">Reference proteome</keyword>
<proteinExistence type="predicted"/>
<dbReference type="PROSITE" id="PS51257">
    <property type="entry name" value="PROKAR_LIPOPROTEIN"/>
    <property type="match status" value="1"/>
</dbReference>